<evidence type="ECO:0000259" key="1">
    <source>
        <dbReference type="Pfam" id="PF02705"/>
    </source>
</evidence>
<evidence type="ECO:0000313" key="2">
    <source>
        <dbReference type="EMBL" id="CAA9892846.1"/>
    </source>
</evidence>
<dbReference type="RefSeq" id="WP_174627565.1">
    <property type="nucleotide sequence ID" value="NZ_CADCXN010000118.1"/>
</dbReference>
<comment type="caution">
    <text evidence="2">The sequence shown here is derived from an EMBL/GenBank/DDBJ whole genome shotgun (WGS) entry which is preliminary data.</text>
</comment>
<dbReference type="InterPro" id="IPR053951">
    <property type="entry name" value="K_trans_N"/>
</dbReference>
<feature type="domain" description="K+ potassium transporter integral membrane" evidence="1">
    <location>
        <begin position="17"/>
        <end position="42"/>
    </location>
</feature>
<dbReference type="Proteomes" id="UP000494216">
    <property type="component" value="Unassembled WGS sequence"/>
</dbReference>
<name>A0A8S0X9Z4_9GAMM</name>
<evidence type="ECO:0000313" key="3">
    <source>
        <dbReference type="Proteomes" id="UP000494216"/>
    </source>
</evidence>
<proteinExistence type="predicted"/>
<accession>A0A8S0X9Z4</accession>
<reference evidence="2 3" key="1">
    <citation type="submission" date="2020-02" db="EMBL/GenBank/DDBJ databases">
        <authorList>
            <person name="Hogendoorn C."/>
        </authorList>
    </citation>
    <scope>NUCLEOTIDE SEQUENCE [LARGE SCALE GENOMIC DNA]</scope>
    <source>
        <strain evidence="2">METHB21</strain>
    </source>
</reference>
<protein>
    <recommendedName>
        <fullName evidence="1">K+ potassium transporter integral membrane domain-containing protein</fullName>
    </recommendedName>
</protein>
<organism evidence="2 3">
    <name type="scientific">Candidatus Methylobacter favarea</name>
    <dbReference type="NCBI Taxonomy" id="2707345"/>
    <lineage>
        <taxon>Bacteria</taxon>
        <taxon>Pseudomonadati</taxon>
        <taxon>Pseudomonadota</taxon>
        <taxon>Gammaproteobacteria</taxon>
        <taxon>Methylococcales</taxon>
        <taxon>Methylococcaceae</taxon>
        <taxon>Methylobacter</taxon>
    </lineage>
</organism>
<dbReference type="AlphaFoldDB" id="A0A8S0X9Z4"/>
<sequence>MFLNSKNQSTEQLSGLTLGAVGGMFGDIGTSPLYAFKEVFHGFVGSDDSLRVVNDCRQFRNTQESSNASLDHSGCR</sequence>
<dbReference type="Pfam" id="PF02705">
    <property type="entry name" value="K_trans"/>
    <property type="match status" value="1"/>
</dbReference>
<gene>
    <name evidence="2" type="ORF">METHB2_840012</name>
</gene>
<dbReference type="EMBL" id="CADCXN010000118">
    <property type="protein sequence ID" value="CAA9892846.1"/>
    <property type="molecule type" value="Genomic_DNA"/>
</dbReference>
<keyword evidence="3" id="KW-1185">Reference proteome</keyword>